<dbReference type="EMBL" id="QEAO01000031">
    <property type="protein sequence ID" value="TPX32347.1"/>
    <property type="molecule type" value="Genomic_DNA"/>
</dbReference>
<dbReference type="GO" id="GO:0019748">
    <property type="term" value="P:secondary metabolic process"/>
    <property type="evidence" value="ECO:0007669"/>
    <property type="project" value="TreeGrafter"/>
</dbReference>
<dbReference type="PANTHER" id="PTHR24096">
    <property type="entry name" value="LONG-CHAIN-FATTY-ACID--COA LIGASE"/>
    <property type="match status" value="1"/>
</dbReference>
<dbReference type="InterPro" id="IPR045851">
    <property type="entry name" value="AMP-bd_C_sf"/>
</dbReference>
<dbReference type="InterPro" id="IPR000873">
    <property type="entry name" value="AMP-dep_synth/lig_dom"/>
</dbReference>
<dbReference type="GeneID" id="42005719"/>
<dbReference type="Gene3D" id="3.30.300.30">
    <property type="match status" value="1"/>
</dbReference>
<dbReference type="SUPFAM" id="SSF56801">
    <property type="entry name" value="Acetyl-CoA synthetase-like"/>
    <property type="match status" value="1"/>
</dbReference>
<keyword evidence="4" id="KW-1185">Reference proteome</keyword>
<dbReference type="Gene3D" id="3.40.50.980">
    <property type="match status" value="2"/>
</dbReference>
<dbReference type="AlphaFoldDB" id="A0A507BTN4"/>
<comment type="caution">
    <text evidence="3">The sequence shown here is derived from an EMBL/GenBank/DDBJ whole genome shotgun (WGS) entry which is preliminary data.</text>
</comment>
<dbReference type="STRING" id="1806994.A0A507BTN4"/>
<evidence type="ECO:0000313" key="3">
    <source>
        <dbReference type="EMBL" id="TPX32347.1"/>
    </source>
</evidence>
<evidence type="ECO:0000259" key="1">
    <source>
        <dbReference type="Pfam" id="PF00501"/>
    </source>
</evidence>
<accession>A0A507BTN4</accession>
<dbReference type="Pfam" id="PF00501">
    <property type="entry name" value="AMP-binding"/>
    <property type="match status" value="1"/>
</dbReference>
<dbReference type="PANTHER" id="PTHR24096:SF393">
    <property type="entry name" value="LIGASE, PUTATIVE-RELATED"/>
    <property type="match status" value="1"/>
</dbReference>
<dbReference type="RefSeq" id="XP_031023572.1">
    <property type="nucleotide sequence ID" value="XM_031170422.1"/>
</dbReference>
<gene>
    <name evidence="3" type="ORF">SmJEL517_g04494</name>
</gene>
<dbReference type="InterPro" id="IPR025110">
    <property type="entry name" value="AMP-bd_C"/>
</dbReference>
<evidence type="ECO:0000313" key="4">
    <source>
        <dbReference type="Proteomes" id="UP000319731"/>
    </source>
</evidence>
<dbReference type="Proteomes" id="UP000319731">
    <property type="component" value="Unassembled WGS sequence"/>
</dbReference>
<name>A0A507BTN4_9FUNG</name>
<evidence type="ECO:0000259" key="2">
    <source>
        <dbReference type="Pfam" id="PF13193"/>
    </source>
</evidence>
<proteinExistence type="predicted"/>
<reference evidence="3 4" key="1">
    <citation type="journal article" date="2019" name="Sci. Rep.">
        <title>Comparative genomics of chytrid fungi reveal insights into the obligate biotrophic and pathogenic lifestyle of Synchytrium endobioticum.</title>
        <authorList>
            <person name="van de Vossenberg B.T.L.H."/>
            <person name="Warris S."/>
            <person name="Nguyen H.D.T."/>
            <person name="van Gent-Pelzer M.P.E."/>
            <person name="Joly D.L."/>
            <person name="van de Geest H.C."/>
            <person name="Bonants P.J.M."/>
            <person name="Smith D.S."/>
            <person name="Levesque C.A."/>
            <person name="van der Lee T.A.J."/>
        </authorList>
    </citation>
    <scope>NUCLEOTIDE SEQUENCE [LARGE SCALE GENOMIC DNA]</scope>
    <source>
        <strain evidence="3 4">JEL517</strain>
    </source>
</reference>
<dbReference type="Pfam" id="PF13193">
    <property type="entry name" value="AMP-binding_C"/>
    <property type="match status" value="1"/>
</dbReference>
<feature type="domain" description="AMP-dependent synthetase/ligase" evidence="1">
    <location>
        <begin position="55"/>
        <end position="439"/>
    </location>
</feature>
<dbReference type="Gene3D" id="2.30.38.10">
    <property type="entry name" value="Luciferase, Domain 3"/>
    <property type="match status" value="1"/>
</dbReference>
<dbReference type="InterPro" id="IPR020845">
    <property type="entry name" value="AMP-binding_CS"/>
</dbReference>
<organism evidence="3 4">
    <name type="scientific">Synchytrium microbalum</name>
    <dbReference type="NCBI Taxonomy" id="1806994"/>
    <lineage>
        <taxon>Eukaryota</taxon>
        <taxon>Fungi</taxon>
        <taxon>Fungi incertae sedis</taxon>
        <taxon>Chytridiomycota</taxon>
        <taxon>Chytridiomycota incertae sedis</taxon>
        <taxon>Chytridiomycetes</taxon>
        <taxon>Synchytriales</taxon>
        <taxon>Synchytriaceae</taxon>
        <taxon>Synchytrium</taxon>
    </lineage>
</organism>
<evidence type="ECO:0008006" key="5">
    <source>
        <dbReference type="Google" id="ProtNLM"/>
    </source>
</evidence>
<dbReference type="GO" id="GO:0016405">
    <property type="term" value="F:CoA-ligase activity"/>
    <property type="evidence" value="ECO:0007669"/>
    <property type="project" value="TreeGrafter"/>
</dbReference>
<protein>
    <recommendedName>
        <fullName evidence="5">AMP-dependent synthetase/ligase domain-containing protein</fullName>
    </recommendedName>
</protein>
<dbReference type="OrthoDB" id="10253115at2759"/>
<feature type="domain" description="AMP-binding enzyme C-terminal" evidence="2">
    <location>
        <begin position="489"/>
        <end position="567"/>
    </location>
</feature>
<sequence>MATATQPAIPKGLTMDQCHAIIAKNPVFALEEKDIRGVKIRVFKNPIQTLRAVWQASRAHGEHISVVYENERYTFNEQNKRVIAIANTLYNIKGARKGDRVAIAARNLPEWIVCFWAAASIGCIVVPINAWLTGAELEYCIRDCGAKVLVCDAERLERLQPHLAALKELRHVIVCRVPAGARLQCPANLISYEDALSASNGANDVPDVKIDAEDEATIFYTSGTTGRPKGALGTNRNFTTSLFAGAAGQVRSFLRRGELPPAPNPSAPKMATLLAIPLFHATGCISSLQSSTFAGNKIVMMYKFEALEALKLIQKEKITGVGGVPFIAWQILEHPQRKDFDLSSIVGFGYGGAPAAVTLAQKISKDFPLATAANGYGLTESSALTIGNSGEDYIRKPSSIGYPTLVNDVRIVGEDGKDCPVNEIGELFIKGPNIVKGYWNMPEATAKTFENGWLKTGDLATIDEEGFVYIKDRAKDMLIRGGENVYCVEVENALYTHEAIMDAACVGLPHEVLGEEVAASVQIKPQYWGKVTEADIQAHMKTKVAGFKVPVFIDLRQESIIRNANGKIDKKLLRPEVIAAAAKGRKVFVKL</sequence>
<dbReference type="PROSITE" id="PS00455">
    <property type="entry name" value="AMP_BINDING"/>
    <property type="match status" value="1"/>
</dbReference>